<comment type="similarity">
    <text evidence="2 9">Belongs to the class-V pyridoxal-phosphate-dependent aminotransferase family.</text>
</comment>
<evidence type="ECO:0000256" key="4">
    <source>
        <dbReference type="ARBA" id="ARBA00022576"/>
    </source>
</evidence>
<sequence length="434" mass="47914">MFPLVQHLNLSRSLLFHRSSSLCGNLFAQNVCLNFCCFSKMKVANPLSEVGHFAPTTRLLCGPGPSNAHPRVHAAMALPQLGHMDPEFLAICEDVKKLLRYTWQTEEAFTIPVSGTGSAAWEAAVANLTEPGDVHLVFVNGYFGERHTDMAGRYGAVVKQVRKPYGETFSLQEIEEAISANKPDLIWLCMAETSTGAYQDITGVGKICRQHNCLFLLDTVTSIAALPCNLDENLVDAAYAGGQKCLSCPPGIAPLMLNERALEKLAKREQKDIKVPNWYLDMTMIKRYITAHGGARVYHHTAPISMMYALRESLSILAEETLEGSYKRHKEVSEFFWEKLEEVGLEMLIDDKEKRLPSLHSVKVPEGINAAEVLKNARVNFDVEIGAGLGELAGKIFRVGLMGHNCRKDVALTVISVLLDGLKKQGYVVPAKKA</sequence>
<evidence type="ECO:0000256" key="1">
    <source>
        <dbReference type="ARBA" id="ARBA00001933"/>
    </source>
</evidence>
<keyword evidence="4" id="KW-0032">Aminotransferase</keyword>
<evidence type="ECO:0000313" key="12">
    <source>
        <dbReference type="EMBL" id="AZL94608.1"/>
    </source>
</evidence>
<feature type="domain" description="Aminotransferase class V" evidence="11">
    <location>
        <begin position="80"/>
        <end position="409"/>
    </location>
</feature>
<evidence type="ECO:0000256" key="7">
    <source>
        <dbReference type="PIRSR" id="PIRSR000524-1"/>
    </source>
</evidence>
<dbReference type="GO" id="GO:0005777">
    <property type="term" value="C:peroxisome"/>
    <property type="evidence" value="ECO:0007669"/>
    <property type="project" value="TreeGrafter"/>
</dbReference>
<dbReference type="SUPFAM" id="SSF53383">
    <property type="entry name" value="PLP-dependent transferases"/>
    <property type="match status" value="1"/>
</dbReference>
<dbReference type="InterPro" id="IPR015421">
    <property type="entry name" value="PyrdxlP-dep_Trfase_major"/>
</dbReference>
<dbReference type="GO" id="GO:0004760">
    <property type="term" value="F:L-serine-pyruvate transaminase activity"/>
    <property type="evidence" value="ECO:0007669"/>
    <property type="project" value="TreeGrafter"/>
</dbReference>
<dbReference type="PIRSF" id="PIRSF000524">
    <property type="entry name" value="SPT"/>
    <property type="match status" value="1"/>
</dbReference>
<evidence type="ECO:0000259" key="11">
    <source>
        <dbReference type="Pfam" id="PF00266"/>
    </source>
</evidence>
<dbReference type="GO" id="GO:0008453">
    <property type="term" value="F:alanine-glyoxylate transaminase activity"/>
    <property type="evidence" value="ECO:0007669"/>
    <property type="project" value="UniProtKB-EC"/>
</dbReference>
<dbReference type="GO" id="GO:0019265">
    <property type="term" value="P:glycine biosynthetic process, by transamination of glyoxylate"/>
    <property type="evidence" value="ECO:0007669"/>
    <property type="project" value="TreeGrafter"/>
</dbReference>
<feature type="modified residue" description="N6-(pyridoxal phosphate)lysine" evidence="8">
    <location>
        <position position="244"/>
    </location>
</feature>
<comment type="cofactor">
    <cofactor evidence="1 8 10">
        <name>pyridoxal 5'-phosphate</name>
        <dbReference type="ChEBI" id="CHEBI:597326"/>
    </cofactor>
</comment>
<protein>
    <recommendedName>
        <fullName evidence="3">alanine--glyoxylate transaminase</fullName>
        <ecNumber evidence="3">2.6.1.44</ecNumber>
    </recommendedName>
</protein>
<keyword evidence="12" id="KW-0670">Pyruvate</keyword>
<dbReference type="EMBL" id="MK265889">
    <property type="protein sequence ID" value="AZL94608.1"/>
    <property type="molecule type" value="mRNA"/>
</dbReference>
<dbReference type="Gene3D" id="3.40.640.10">
    <property type="entry name" value="Type I PLP-dependent aspartate aminotransferase-like (Major domain)"/>
    <property type="match status" value="1"/>
</dbReference>
<dbReference type="InterPro" id="IPR015424">
    <property type="entry name" value="PyrdxlP-dep_Trfase"/>
</dbReference>
<dbReference type="Gene3D" id="3.90.1150.10">
    <property type="entry name" value="Aspartate Aminotransferase, domain 1"/>
    <property type="match status" value="1"/>
</dbReference>
<organism evidence="12">
    <name type="scientific">Nephromyces sp. MMRI</name>
    <dbReference type="NCBI Taxonomy" id="2496275"/>
    <lineage>
        <taxon>Eukaryota</taxon>
        <taxon>Sar</taxon>
        <taxon>Alveolata</taxon>
        <taxon>Apicomplexa</taxon>
        <taxon>Aconoidasida</taxon>
        <taxon>Nephromycida</taxon>
        <taxon>Nephromyces</taxon>
    </lineage>
</organism>
<dbReference type="EC" id="2.6.1.44" evidence="3"/>
<dbReference type="FunFam" id="3.40.640.10:FF:000027">
    <property type="entry name" value="Serine--pyruvate aminotransferase, mitochondrial"/>
    <property type="match status" value="1"/>
</dbReference>
<evidence type="ECO:0000256" key="8">
    <source>
        <dbReference type="PIRSR" id="PIRSR000524-50"/>
    </source>
</evidence>
<evidence type="ECO:0000256" key="2">
    <source>
        <dbReference type="ARBA" id="ARBA00009236"/>
    </source>
</evidence>
<dbReference type="AlphaFoldDB" id="A0A3Q8UBY6"/>
<feature type="binding site" evidence="7">
    <location>
        <position position="398"/>
    </location>
    <ligand>
        <name>substrate</name>
    </ligand>
</feature>
<keyword evidence="6 8" id="KW-0663">Pyridoxal phosphate</keyword>
<name>A0A3Q8UBY6_9APIC</name>
<evidence type="ECO:0000256" key="9">
    <source>
        <dbReference type="RuleBase" id="RU004075"/>
    </source>
</evidence>
<evidence type="ECO:0000256" key="6">
    <source>
        <dbReference type="ARBA" id="ARBA00022898"/>
    </source>
</evidence>
<evidence type="ECO:0000256" key="5">
    <source>
        <dbReference type="ARBA" id="ARBA00022679"/>
    </source>
</evidence>
<dbReference type="InterPro" id="IPR024169">
    <property type="entry name" value="SP_NH2Trfase/AEP_transaminase"/>
</dbReference>
<accession>A0A3Q8UBY6</accession>
<dbReference type="PANTHER" id="PTHR21152:SF40">
    <property type="entry name" value="ALANINE--GLYOXYLATE AMINOTRANSFERASE"/>
    <property type="match status" value="1"/>
</dbReference>
<dbReference type="PROSITE" id="PS00595">
    <property type="entry name" value="AA_TRANSFER_CLASS_5"/>
    <property type="match status" value="1"/>
</dbReference>
<evidence type="ECO:0000256" key="3">
    <source>
        <dbReference type="ARBA" id="ARBA00013049"/>
    </source>
</evidence>
<dbReference type="Pfam" id="PF00266">
    <property type="entry name" value="Aminotran_5"/>
    <property type="match status" value="1"/>
</dbReference>
<dbReference type="PANTHER" id="PTHR21152">
    <property type="entry name" value="AMINOTRANSFERASE CLASS V"/>
    <property type="match status" value="1"/>
</dbReference>
<keyword evidence="5" id="KW-0808">Transferase</keyword>
<evidence type="ECO:0000256" key="10">
    <source>
        <dbReference type="RuleBase" id="RU004504"/>
    </source>
</evidence>
<reference evidence="12" key="1">
    <citation type="journal article" date="2018" name="Genome Biol. Evol.">
        <title>Nephromyces encodes a urate metabolism pathway and predicted peroxisomes, demonstrating these are not ancient losses of apicomplexans.</title>
        <authorList>
            <person name="Paight C."/>
            <person name="Slamovits C.H."/>
            <person name="Saffo M.B."/>
            <person name="Lane C.E."/>
        </authorList>
    </citation>
    <scope>NUCLEOTIDE SEQUENCE</scope>
    <source>
        <strain evidence="12">Neph120</strain>
    </source>
</reference>
<dbReference type="InterPro" id="IPR015422">
    <property type="entry name" value="PyrdxlP-dep_Trfase_small"/>
</dbReference>
<proteinExistence type="evidence at transcript level"/>
<dbReference type="InterPro" id="IPR000192">
    <property type="entry name" value="Aminotrans_V_dom"/>
</dbReference>
<dbReference type="InterPro" id="IPR020578">
    <property type="entry name" value="Aminotrans_V_PyrdxlP_BS"/>
</dbReference>